<protein>
    <submittedName>
        <fullName evidence="2">Uncharacterized protein</fullName>
    </submittedName>
</protein>
<organism evidence="2 3">
    <name type="scientific">Urochloa decumbens</name>
    <dbReference type="NCBI Taxonomy" id="240449"/>
    <lineage>
        <taxon>Eukaryota</taxon>
        <taxon>Viridiplantae</taxon>
        <taxon>Streptophyta</taxon>
        <taxon>Embryophyta</taxon>
        <taxon>Tracheophyta</taxon>
        <taxon>Spermatophyta</taxon>
        <taxon>Magnoliopsida</taxon>
        <taxon>Liliopsida</taxon>
        <taxon>Poales</taxon>
        <taxon>Poaceae</taxon>
        <taxon>PACMAD clade</taxon>
        <taxon>Panicoideae</taxon>
        <taxon>Panicodae</taxon>
        <taxon>Paniceae</taxon>
        <taxon>Melinidinae</taxon>
        <taxon>Urochloa</taxon>
    </lineage>
</organism>
<feature type="compositionally biased region" description="Polar residues" evidence="1">
    <location>
        <begin position="1"/>
        <end position="10"/>
    </location>
</feature>
<name>A0ABC9BTR2_9POAL</name>
<gene>
    <name evidence="2" type="ORF">URODEC1_LOCUS68811</name>
</gene>
<feature type="compositionally biased region" description="Gly residues" evidence="1">
    <location>
        <begin position="31"/>
        <end position="42"/>
    </location>
</feature>
<evidence type="ECO:0000313" key="2">
    <source>
        <dbReference type="EMBL" id="CAL5008083.1"/>
    </source>
</evidence>
<feature type="compositionally biased region" description="Low complexity" evidence="1">
    <location>
        <begin position="51"/>
        <end position="61"/>
    </location>
</feature>
<proteinExistence type="predicted"/>
<sequence>MKGEGNTIQTMDPPPVLEKRNAKSEEDEEVFGGGAMGGGGGFTERPKTEGEAAAEAAAEAGSKGEPCTIGVAKRPGSIEEDALSVSKRPRANEEEEEVFGGGGGITERPKTEGEAAAEAAAEAGSKGEPCAAGISERPRAEEEADYDSEKEYVRQNLEYKKMLTRPHNAPGKDGKRRTVVRLDKESIEIRMSRPPPTPYPRMSDGHIDRLERLMPGCRIRAEEDECTALGQKLIDRDAEMRRQYALYGYAELEFTDDDEDDDVDGMLKNWRSTAEL</sequence>
<evidence type="ECO:0000256" key="1">
    <source>
        <dbReference type="SAM" id="MobiDB-lite"/>
    </source>
</evidence>
<keyword evidence="3" id="KW-1185">Reference proteome</keyword>
<dbReference type="AlphaFoldDB" id="A0ABC9BTR2"/>
<reference evidence="2" key="1">
    <citation type="submission" date="2024-10" db="EMBL/GenBank/DDBJ databases">
        <authorList>
            <person name="Ryan C."/>
        </authorList>
    </citation>
    <scope>NUCLEOTIDE SEQUENCE [LARGE SCALE GENOMIC DNA]</scope>
</reference>
<feature type="compositionally biased region" description="Basic and acidic residues" evidence="1">
    <location>
        <begin position="136"/>
        <end position="149"/>
    </location>
</feature>
<feature type="compositionally biased region" description="Low complexity" evidence="1">
    <location>
        <begin position="114"/>
        <end position="124"/>
    </location>
</feature>
<accession>A0ABC9BTR2</accession>
<dbReference type="EMBL" id="OZ075137">
    <property type="protein sequence ID" value="CAL5008083.1"/>
    <property type="molecule type" value="Genomic_DNA"/>
</dbReference>
<dbReference type="Proteomes" id="UP001497457">
    <property type="component" value="Chromosome 27b"/>
</dbReference>
<evidence type="ECO:0000313" key="3">
    <source>
        <dbReference type="Proteomes" id="UP001497457"/>
    </source>
</evidence>
<feature type="region of interest" description="Disordered" evidence="1">
    <location>
        <begin position="184"/>
        <end position="205"/>
    </location>
</feature>
<feature type="region of interest" description="Disordered" evidence="1">
    <location>
        <begin position="1"/>
        <end position="149"/>
    </location>
</feature>